<dbReference type="GeneTree" id="ENSGT00390000010463"/>
<evidence type="ECO:0000256" key="1">
    <source>
        <dbReference type="SAM" id="MobiDB-lite"/>
    </source>
</evidence>
<dbReference type="Proteomes" id="UP000694402">
    <property type="component" value="Unassembled WGS sequence"/>
</dbReference>
<reference evidence="2" key="2">
    <citation type="submission" date="2025-09" db="UniProtKB">
        <authorList>
            <consortium name="Ensembl"/>
        </authorList>
    </citation>
    <scope>IDENTIFICATION</scope>
</reference>
<dbReference type="InterPro" id="IPR036770">
    <property type="entry name" value="Ankyrin_rpt-contain_sf"/>
</dbReference>
<dbReference type="PANTHER" id="PTHR12544">
    <property type="entry name" value="GLUTAMINASE"/>
    <property type="match status" value="1"/>
</dbReference>
<proteinExistence type="predicted"/>
<feature type="region of interest" description="Disordered" evidence="1">
    <location>
        <begin position="73"/>
        <end position="94"/>
    </location>
</feature>
<dbReference type="PANTHER" id="PTHR12544:SF49">
    <property type="entry name" value="GLUTAMINASE KIDNEY ISOFORM, MITOCHONDRIAL"/>
    <property type="match status" value="1"/>
</dbReference>
<dbReference type="GO" id="GO:0006537">
    <property type="term" value="P:glutamate biosynthetic process"/>
    <property type="evidence" value="ECO:0007669"/>
    <property type="project" value="TreeGrafter"/>
</dbReference>
<protein>
    <submittedName>
        <fullName evidence="2">Uncharacterized protein</fullName>
    </submittedName>
</protein>
<dbReference type="AlphaFoldDB" id="A0A8C8G3Z3"/>
<organism evidence="2 3">
    <name type="scientific">Oncorhynchus tshawytscha</name>
    <name type="common">Chinook salmon</name>
    <name type="synonym">Salmo tshawytscha</name>
    <dbReference type="NCBI Taxonomy" id="74940"/>
    <lineage>
        <taxon>Eukaryota</taxon>
        <taxon>Metazoa</taxon>
        <taxon>Chordata</taxon>
        <taxon>Craniata</taxon>
        <taxon>Vertebrata</taxon>
        <taxon>Euteleostomi</taxon>
        <taxon>Actinopterygii</taxon>
        <taxon>Neopterygii</taxon>
        <taxon>Teleostei</taxon>
        <taxon>Protacanthopterygii</taxon>
        <taxon>Salmoniformes</taxon>
        <taxon>Salmonidae</taxon>
        <taxon>Salmoninae</taxon>
        <taxon>Oncorhynchus</taxon>
    </lineage>
</organism>
<sequence>MDMEQRDYDSRTALHVAAAEGVCVCFLVRFLLEACKVNPVPIDSRWDKTPMEEVLHFGHHDMVTILQDYQNKYNPQEAPKKDKETAENNLGGLL</sequence>
<evidence type="ECO:0000313" key="3">
    <source>
        <dbReference type="Proteomes" id="UP000694402"/>
    </source>
</evidence>
<dbReference type="GO" id="GO:0006543">
    <property type="term" value="P:L-glutamine catabolic process"/>
    <property type="evidence" value="ECO:0007669"/>
    <property type="project" value="TreeGrafter"/>
</dbReference>
<accession>A0A8C8G3Z3</accession>
<dbReference type="SUPFAM" id="SSF48403">
    <property type="entry name" value="Ankyrin repeat"/>
    <property type="match status" value="1"/>
</dbReference>
<dbReference type="Ensembl" id="ENSOTST00005048408.2">
    <property type="protein sequence ID" value="ENSOTSP00005044515.2"/>
    <property type="gene ID" value="ENSOTSG00005021630.2"/>
</dbReference>
<reference evidence="2" key="1">
    <citation type="submission" date="2025-08" db="UniProtKB">
        <authorList>
            <consortium name="Ensembl"/>
        </authorList>
    </citation>
    <scope>IDENTIFICATION</scope>
</reference>
<name>A0A8C8G3Z3_ONCTS</name>
<dbReference type="Gene3D" id="1.25.40.20">
    <property type="entry name" value="Ankyrin repeat-containing domain"/>
    <property type="match status" value="1"/>
</dbReference>
<evidence type="ECO:0000313" key="2">
    <source>
        <dbReference type="Ensembl" id="ENSOTSP00005044515.2"/>
    </source>
</evidence>
<keyword evidence="3" id="KW-1185">Reference proteome</keyword>
<dbReference type="GO" id="GO:0004359">
    <property type="term" value="F:glutaminase activity"/>
    <property type="evidence" value="ECO:0007669"/>
    <property type="project" value="InterPro"/>
</dbReference>
<dbReference type="InterPro" id="IPR015868">
    <property type="entry name" value="Glutaminase"/>
</dbReference>